<sequence>MDKINELTEAPKEFIKESIELLDKCAKPTQKEFVQICRAVSIGFVVMGFIGYFVKVRIQS</sequence>
<dbReference type="Proteomes" id="UP001165960">
    <property type="component" value="Unassembled WGS sequence"/>
</dbReference>
<reference evidence="1" key="1">
    <citation type="submission" date="2022-04" db="EMBL/GenBank/DDBJ databases">
        <title>Genome of the entomopathogenic fungus Entomophthora muscae.</title>
        <authorList>
            <person name="Elya C."/>
            <person name="Lovett B.R."/>
            <person name="Lee E."/>
            <person name="Macias A.M."/>
            <person name="Hajek A.E."/>
            <person name="De Bivort B.L."/>
            <person name="Kasson M.T."/>
            <person name="De Fine Licht H.H."/>
            <person name="Stajich J.E."/>
        </authorList>
    </citation>
    <scope>NUCLEOTIDE SEQUENCE</scope>
    <source>
        <strain evidence="1">Berkeley</strain>
    </source>
</reference>
<organism evidence="1 2">
    <name type="scientific">Entomophthora muscae</name>
    <dbReference type="NCBI Taxonomy" id="34485"/>
    <lineage>
        <taxon>Eukaryota</taxon>
        <taxon>Fungi</taxon>
        <taxon>Fungi incertae sedis</taxon>
        <taxon>Zoopagomycota</taxon>
        <taxon>Entomophthoromycotina</taxon>
        <taxon>Entomophthoromycetes</taxon>
        <taxon>Entomophthorales</taxon>
        <taxon>Entomophthoraceae</taxon>
        <taxon>Entomophthora</taxon>
    </lineage>
</organism>
<dbReference type="EMBL" id="QTSX02006563">
    <property type="protein sequence ID" value="KAJ9053053.1"/>
    <property type="molecule type" value="Genomic_DNA"/>
</dbReference>
<comment type="caution">
    <text evidence="1">The sequence shown here is derived from an EMBL/GenBank/DDBJ whole genome shotgun (WGS) entry which is preliminary data.</text>
</comment>
<name>A0ACC2RSP4_9FUNG</name>
<evidence type="ECO:0000313" key="1">
    <source>
        <dbReference type="EMBL" id="KAJ9053053.1"/>
    </source>
</evidence>
<protein>
    <submittedName>
        <fullName evidence="1">Uncharacterized protein</fullName>
    </submittedName>
</protein>
<proteinExistence type="predicted"/>
<accession>A0ACC2RSP4</accession>
<keyword evidence="2" id="KW-1185">Reference proteome</keyword>
<gene>
    <name evidence="1" type="ORF">DSO57_1027921</name>
</gene>
<evidence type="ECO:0000313" key="2">
    <source>
        <dbReference type="Proteomes" id="UP001165960"/>
    </source>
</evidence>